<dbReference type="PANTHER" id="PTHR11842:SF10">
    <property type="entry name" value="MITOTIC SPINDLE ASSEMBLY CHECKPOINT PROTEIN MAD2B"/>
    <property type="match status" value="1"/>
</dbReference>
<dbReference type="InterPro" id="IPR003511">
    <property type="entry name" value="HORMA_dom"/>
</dbReference>
<dbReference type="Gene3D" id="3.30.900.10">
    <property type="entry name" value="HORMA domain"/>
    <property type="match status" value="1"/>
</dbReference>
<dbReference type="PROSITE" id="PS50815">
    <property type="entry name" value="HORMA"/>
    <property type="match status" value="1"/>
</dbReference>
<organism evidence="2 3">
    <name type="scientific">Hydra vulgaris</name>
    <name type="common">Hydra</name>
    <name type="synonym">Hydra attenuata</name>
    <dbReference type="NCBI Taxonomy" id="6087"/>
    <lineage>
        <taxon>Eukaryota</taxon>
        <taxon>Metazoa</taxon>
        <taxon>Cnidaria</taxon>
        <taxon>Hydrozoa</taxon>
        <taxon>Hydroidolina</taxon>
        <taxon>Anthoathecata</taxon>
        <taxon>Aplanulata</taxon>
        <taxon>Hydridae</taxon>
        <taxon>Hydra</taxon>
    </lineage>
</organism>
<keyword evidence="2" id="KW-1185">Reference proteome</keyword>
<dbReference type="Pfam" id="PF02301">
    <property type="entry name" value="HORMA"/>
    <property type="match status" value="1"/>
</dbReference>
<gene>
    <name evidence="3" type="primary">LOC100200860</name>
</gene>
<feature type="domain" description="HORMA" evidence="1">
    <location>
        <begin position="12"/>
        <end position="196"/>
    </location>
</feature>
<dbReference type="GeneID" id="100200860"/>
<dbReference type="RefSeq" id="XP_065668383.1">
    <property type="nucleotide sequence ID" value="XM_065812311.1"/>
</dbReference>
<dbReference type="InterPro" id="IPR036570">
    <property type="entry name" value="HORMA_dom_sf"/>
</dbReference>
<evidence type="ECO:0000259" key="1">
    <source>
        <dbReference type="PROSITE" id="PS50815"/>
    </source>
</evidence>
<protein>
    <submittedName>
        <fullName evidence="3">Mitotic spindle assembly checkpoint protein MAD2B isoform X2</fullName>
    </submittedName>
</protein>
<sequence>MENQFCRASEANPIEDILLEMFEVAINTILYVRNIYPRGIFERYQKYNMAVMMSKHPDVNLYISNVLCSIKPLIHKNELEKLVIQINDEKGFPLDKFCFDLKLKQFENKVCYLELESYLRSFLLKLMTCNVLLKPHSKESTFQVLIYTNMSSWQHLIEDKDQDFPWVVENEVLHKKSVITPIRSCDTQLFSLQCYVEENEQNKQTLA</sequence>
<dbReference type="SUPFAM" id="SSF56019">
    <property type="entry name" value="The spindle assembly checkpoint protein mad2"/>
    <property type="match status" value="1"/>
</dbReference>
<evidence type="ECO:0000313" key="2">
    <source>
        <dbReference type="Proteomes" id="UP001652625"/>
    </source>
</evidence>
<accession>A0ABM4D299</accession>
<proteinExistence type="predicted"/>
<dbReference type="Proteomes" id="UP001652625">
    <property type="component" value="Chromosome 12"/>
</dbReference>
<name>A0ABM4D299_HYDVU</name>
<reference evidence="3" key="1">
    <citation type="submission" date="2025-08" db="UniProtKB">
        <authorList>
            <consortium name="RefSeq"/>
        </authorList>
    </citation>
    <scope>IDENTIFICATION</scope>
</reference>
<dbReference type="PANTHER" id="PTHR11842">
    <property type="entry name" value="MITOTIC SPINDLE ASSEMBLY CHECKPOINT PROTEIN MAD2"/>
    <property type="match status" value="1"/>
</dbReference>
<dbReference type="InterPro" id="IPR045091">
    <property type="entry name" value="Mad2-like"/>
</dbReference>
<evidence type="ECO:0000313" key="3">
    <source>
        <dbReference type="RefSeq" id="XP_065668383.1"/>
    </source>
</evidence>